<sequence>MEDVAITEVSPTQLQARLERGETVMVVDLRQTWEYQSGHIPGAVSLFIEDIPRRLQELPPDIDIVFQCWHGHTSLDVAAYAIQQGWSAQRIASLSGGFAGWVQTHGLAALER</sequence>
<feature type="domain" description="Rhodanese" evidence="1">
    <location>
        <begin position="20"/>
        <end position="110"/>
    </location>
</feature>
<reference evidence="2" key="1">
    <citation type="submission" date="2019-03" db="EMBL/GenBank/DDBJ databases">
        <title>Lake Tanganyika Metagenome-Assembled Genomes (MAGs).</title>
        <authorList>
            <person name="Tran P."/>
        </authorList>
    </citation>
    <scope>NUCLEOTIDE SEQUENCE</scope>
    <source>
        <strain evidence="2">K_DeepCast_65m_m2_066</strain>
    </source>
</reference>
<protein>
    <submittedName>
        <fullName evidence="2">Rhodanese-like domain-containing protein</fullName>
    </submittedName>
</protein>
<dbReference type="PANTHER" id="PTHR43031">
    <property type="entry name" value="FAD-DEPENDENT OXIDOREDUCTASE"/>
    <property type="match status" value="1"/>
</dbReference>
<dbReference type="PANTHER" id="PTHR43031:SF17">
    <property type="entry name" value="SULFURTRANSFERASE YTWF-RELATED"/>
    <property type="match status" value="1"/>
</dbReference>
<dbReference type="PROSITE" id="PS00380">
    <property type="entry name" value="RHODANESE_1"/>
    <property type="match status" value="1"/>
</dbReference>
<dbReference type="Pfam" id="PF00581">
    <property type="entry name" value="Rhodanese"/>
    <property type="match status" value="1"/>
</dbReference>
<dbReference type="EMBL" id="VGLS01000301">
    <property type="protein sequence ID" value="MBM3224338.1"/>
    <property type="molecule type" value="Genomic_DNA"/>
</dbReference>
<dbReference type="Proteomes" id="UP000712673">
    <property type="component" value="Unassembled WGS sequence"/>
</dbReference>
<dbReference type="InterPro" id="IPR050229">
    <property type="entry name" value="GlpE_sulfurtransferase"/>
</dbReference>
<comment type="caution">
    <text evidence="2">The sequence shown here is derived from an EMBL/GenBank/DDBJ whole genome shotgun (WGS) entry which is preliminary data.</text>
</comment>
<proteinExistence type="predicted"/>
<gene>
    <name evidence="2" type="ORF">FJZ47_11110</name>
</gene>
<dbReference type="SUPFAM" id="SSF52821">
    <property type="entry name" value="Rhodanese/Cell cycle control phosphatase"/>
    <property type="match status" value="1"/>
</dbReference>
<dbReference type="AlphaFoldDB" id="A0A938B423"/>
<dbReference type="InterPro" id="IPR036873">
    <property type="entry name" value="Rhodanese-like_dom_sf"/>
</dbReference>
<evidence type="ECO:0000259" key="1">
    <source>
        <dbReference type="PROSITE" id="PS50206"/>
    </source>
</evidence>
<dbReference type="PROSITE" id="PS50206">
    <property type="entry name" value="RHODANESE_3"/>
    <property type="match status" value="1"/>
</dbReference>
<dbReference type="InterPro" id="IPR001763">
    <property type="entry name" value="Rhodanese-like_dom"/>
</dbReference>
<evidence type="ECO:0000313" key="2">
    <source>
        <dbReference type="EMBL" id="MBM3224338.1"/>
    </source>
</evidence>
<dbReference type="SMART" id="SM00450">
    <property type="entry name" value="RHOD"/>
    <property type="match status" value="1"/>
</dbReference>
<dbReference type="InterPro" id="IPR001307">
    <property type="entry name" value="Thiosulphate_STrfase_CS"/>
</dbReference>
<organism evidence="2 3">
    <name type="scientific">Tectimicrobiota bacterium</name>
    <dbReference type="NCBI Taxonomy" id="2528274"/>
    <lineage>
        <taxon>Bacteria</taxon>
        <taxon>Pseudomonadati</taxon>
        <taxon>Nitrospinota/Tectimicrobiota group</taxon>
        <taxon>Candidatus Tectimicrobiota</taxon>
    </lineage>
</organism>
<dbReference type="Gene3D" id="3.40.250.10">
    <property type="entry name" value="Rhodanese-like domain"/>
    <property type="match status" value="1"/>
</dbReference>
<accession>A0A938B423</accession>
<name>A0A938B423_UNCTE</name>
<evidence type="ECO:0000313" key="3">
    <source>
        <dbReference type="Proteomes" id="UP000712673"/>
    </source>
</evidence>
<dbReference type="GO" id="GO:0004792">
    <property type="term" value="F:thiosulfate-cyanide sulfurtransferase activity"/>
    <property type="evidence" value="ECO:0007669"/>
    <property type="project" value="InterPro"/>
</dbReference>
<dbReference type="CDD" id="cd00158">
    <property type="entry name" value="RHOD"/>
    <property type="match status" value="1"/>
</dbReference>